<keyword evidence="9 10" id="KW-0472">Membrane</keyword>
<keyword evidence="4 10" id="KW-0813">Transport</keyword>
<dbReference type="EMBL" id="ML994613">
    <property type="protein sequence ID" value="KAF2193363.1"/>
    <property type="molecule type" value="Genomic_DNA"/>
</dbReference>
<evidence type="ECO:0000256" key="7">
    <source>
        <dbReference type="ARBA" id="ARBA00022927"/>
    </source>
</evidence>
<dbReference type="PANTHER" id="PTHR13385">
    <property type="entry name" value="AUTOPHAGY PROTEIN 12"/>
    <property type="match status" value="1"/>
</dbReference>
<name>A0A6A6EQQ8_9PEZI</name>
<proteinExistence type="inferred from homology"/>
<dbReference type="GO" id="GO:0034274">
    <property type="term" value="C:Atg12-Atg5-Atg16 complex"/>
    <property type="evidence" value="ECO:0007669"/>
    <property type="project" value="TreeGrafter"/>
</dbReference>
<dbReference type="SUPFAM" id="SSF54236">
    <property type="entry name" value="Ubiquitin-like"/>
    <property type="match status" value="1"/>
</dbReference>
<evidence type="ECO:0000313" key="12">
    <source>
        <dbReference type="EMBL" id="KAF2193363.1"/>
    </source>
</evidence>
<evidence type="ECO:0000256" key="2">
    <source>
        <dbReference type="ARBA" id="ARBA00007778"/>
    </source>
</evidence>
<keyword evidence="8 10" id="KW-0072">Autophagy</keyword>
<gene>
    <name evidence="12" type="ORF">K469DRAFT_712111</name>
</gene>
<evidence type="ECO:0000256" key="11">
    <source>
        <dbReference type="SAM" id="MobiDB-lite"/>
    </source>
</evidence>
<sequence length="138" mass="15123">MSKSPEATGDRIPDNDDPAEAPLTMAASMILASLPRDASTALEEAGELAVQKVTIRLHPIGSAPQLTQRQFKLSSNQPFSTIIRFLRRKLAVKEHESVFCYVNNVFAPSLDEGVGQLWRCFKTNDELVVGYAMSPAFG</sequence>
<feature type="region of interest" description="Disordered" evidence="11">
    <location>
        <begin position="1"/>
        <end position="20"/>
    </location>
</feature>
<dbReference type="GO" id="GO:0034045">
    <property type="term" value="C:phagophore assembly site membrane"/>
    <property type="evidence" value="ECO:0007669"/>
    <property type="project" value="UniProtKB-SubCell"/>
</dbReference>
<dbReference type="FunFam" id="3.10.20.90:FF:000148">
    <property type="entry name" value="Ubiquitin-like protein ATG12"/>
    <property type="match status" value="1"/>
</dbReference>
<evidence type="ECO:0000256" key="9">
    <source>
        <dbReference type="ARBA" id="ARBA00023136"/>
    </source>
</evidence>
<dbReference type="PANTHER" id="PTHR13385:SF0">
    <property type="entry name" value="UBIQUITIN-LIKE PROTEIN ATG12"/>
    <property type="match status" value="1"/>
</dbReference>
<keyword evidence="6 10" id="KW-0833">Ubl conjugation pathway</keyword>
<protein>
    <recommendedName>
        <fullName evidence="3 10">Ubiquitin-like protein ATG12</fullName>
    </recommendedName>
</protein>
<dbReference type="InterPro" id="IPR007242">
    <property type="entry name" value="Atg12"/>
</dbReference>
<dbReference type="GO" id="GO:0019776">
    <property type="term" value="F:Atg8-family ligase activity"/>
    <property type="evidence" value="ECO:0007669"/>
    <property type="project" value="TreeGrafter"/>
</dbReference>
<evidence type="ECO:0000256" key="1">
    <source>
        <dbReference type="ARBA" id="ARBA00004623"/>
    </source>
</evidence>
<dbReference type="InterPro" id="IPR029071">
    <property type="entry name" value="Ubiquitin-like_domsf"/>
</dbReference>
<evidence type="ECO:0000313" key="13">
    <source>
        <dbReference type="Proteomes" id="UP000800200"/>
    </source>
</evidence>
<comment type="subcellular location">
    <subcellularLocation>
        <location evidence="1 10">Preautophagosomal structure membrane</location>
        <topology evidence="1 10">Peripheral membrane protein</topology>
    </subcellularLocation>
</comment>
<dbReference type="AlphaFoldDB" id="A0A6A6EQQ8"/>
<evidence type="ECO:0000256" key="8">
    <source>
        <dbReference type="ARBA" id="ARBA00023006"/>
    </source>
</evidence>
<dbReference type="GO" id="GO:0000421">
    <property type="term" value="C:autophagosome membrane"/>
    <property type="evidence" value="ECO:0007669"/>
    <property type="project" value="TreeGrafter"/>
</dbReference>
<dbReference type="Gene3D" id="3.10.20.90">
    <property type="entry name" value="Phosphatidylinositol 3-kinase Catalytic Subunit, Chain A, domain 1"/>
    <property type="match status" value="1"/>
</dbReference>
<evidence type="ECO:0000256" key="3">
    <source>
        <dbReference type="ARBA" id="ARBA00015875"/>
    </source>
</evidence>
<comment type="similarity">
    <text evidence="2 10">Belongs to the ATG12 family.</text>
</comment>
<keyword evidence="5 10" id="KW-1017">Isopeptide bond</keyword>
<dbReference type="Proteomes" id="UP000800200">
    <property type="component" value="Unassembled WGS sequence"/>
</dbReference>
<dbReference type="GO" id="GO:0015031">
    <property type="term" value="P:protein transport"/>
    <property type="evidence" value="ECO:0007669"/>
    <property type="project" value="UniProtKB-KW"/>
</dbReference>
<reference evidence="12" key="1">
    <citation type="journal article" date="2020" name="Stud. Mycol.">
        <title>101 Dothideomycetes genomes: a test case for predicting lifestyles and emergence of pathogens.</title>
        <authorList>
            <person name="Haridas S."/>
            <person name="Albert R."/>
            <person name="Binder M."/>
            <person name="Bloem J."/>
            <person name="Labutti K."/>
            <person name="Salamov A."/>
            <person name="Andreopoulos B."/>
            <person name="Baker S."/>
            <person name="Barry K."/>
            <person name="Bills G."/>
            <person name="Bluhm B."/>
            <person name="Cannon C."/>
            <person name="Castanera R."/>
            <person name="Culley D."/>
            <person name="Daum C."/>
            <person name="Ezra D."/>
            <person name="Gonzalez J."/>
            <person name="Henrissat B."/>
            <person name="Kuo A."/>
            <person name="Liang C."/>
            <person name="Lipzen A."/>
            <person name="Lutzoni F."/>
            <person name="Magnuson J."/>
            <person name="Mondo S."/>
            <person name="Nolan M."/>
            <person name="Ohm R."/>
            <person name="Pangilinan J."/>
            <person name="Park H.-J."/>
            <person name="Ramirez L."/>
            <person name="Alfaro M."/>
            <person name="Sun H."/>
            <person name="Tritt A."/>
            <person name="Yoshinaga Y."/>
            <person name="Zwiers L.-H."/>
            <person name="Turgeon B."/>
            <person name="Goodwin S."/>
            <person name="Spatafora J."/>
            <person name="Crous P."/>
            <person name="Grigoriev I."/>
        </authorList>
    </citation>
    <scope>NUCLEOTIDE SEQUENCE</scope>
    <source>
        <strain evidence="12">CBS 207.26</strain>
    </source>
</reference>
<accession>A0A6A6EQQ8</accession>
<dbReference type="CDD" id="cd01612">
    <property type="entry name" value="Ubl_ATG12"/>
    <property type="match status" value="1"/>
</dbReference>
<comment type="subunit">
    <text evidence="10">Forms a conjugate with ATG5.</text>
</comment>
<evidence type="ECO:0000256" key="10">
    <source>
        <dbReference type="RuleBase" id="RU361201"/>
    </source>
</evidence>
<keyword evidence="7 10" id="KW-0653">Protein transport</keyword>
<evidence type="ECO:0000256" key="6">
    <source>
        <dbReference type="ARBA" id="ARBA00022786"/>
    </source>
</evidence>
<comment type="function">
    <text evidence="10">Ubiquitin-like protein involved in cytoplasm to vacuole transport (Cvt), autophagy vesicles formation, mitophagy, and nucleophagy.</text>
</comment>
<keyword evidence="13" id="KW-1185">Reference proteome</keyword>
<dbReference type="GO" id="GO:0061723">
    <property type="term" value="P:glycophagy"/>
    <property type="evidence" value="ECO:0007669"/>
    <property type="project" value="TreeGrafter"/>
</dbReference>
<dbReference type="GO" id="GO:0000422">
    <property type="term" value="P:autophagy of mitochondrion"/>
    <property type="evidence" value="ECO:0007669"/>
    <property type="project" value="TreeGrafter"/>
</dbReference>
<evidence type="ECO:0000256" key="4">
    <source>
        <dbReference type="ARBA" id="ARBA00022448"/>
    </source>
</evidence>
<dbReference type="GO" id="GO:0034727">
    <property type="term" value="P:piecemeal microautophagy of the nucleus"/>
    <property type="evidence" value="ECO:0007669"/>
    <property type="project" value="TreeGrafter"/>
</dbReference>
<dbReference type="GO" id="GO:0097352">
    <property type="term" value="P:autophagosome maturation"/>
    <property type="evidence" value="ECO:0007669"/>
    <property type="project" value="TreeGrafter"/>
</dbReference>
<dbReference type="GO" id="GO:0000045">
    <property type="term" value="P:autophagosome assembly"/>
    <property type="evidence" value="ECO:0007669"/>
    <property type="project" value="InterPro"/>
</dbReference>
<organism evidence="12 13">
    <name type="scientific">Zopfia rhizophila CBS 207.26</name>
    <dbReference type="NCBI Taxonomy" id="1314779"/>
    <lineage>
        <taxon>Eukaryota</taxon>
        <taxon>Fungi</taxon>
        <taxon>Dikarya</taxon>
        <taxon>Ascomycota</taxon>
        <taxon>Pezizomycotina</taxon>
        <taxon>Dothideomycetes</taxon>
        <taxon>Dothideomycetes incertae sedis</taxon>
        <taxon>Zopfiaceae</taxon>
        <taxon>Zopfia</taxon>
    </lineage>
</organism>
<dbReference type="Pfam" id="PF04110">
    <property type="entry name" value="APG12"/>
    <property type="match status" value="1"/>
</dbReference>
<evidence type="ECO:0000256" key="5">
    <source>
        <dbReference type="ARBA" id="ARBA00022499"/>
    </source>
</evidence>
<dbReference type="OrthoDB" id="10003551at2759"/>